<feature type="transmembrane region" description="Helical" evidence="1">
    <location>
        <begin position="87"/>
        <end position="109"/>
    </location>
</feature>
<protein>
    <recommendedName>
        <fullName evidence="4">KAP NTPase domain-containing protein</fullName>
    </recommendedName>
</protein>
<dbReference type="EMBL" id="JACHIU010000001">
    <property type="protein sequence ID" value="MBB6474638.1"/>
    <property type="molecule type" value="Genomic_DNA"/>
</dbReference>
<organism evidence="2 3">
    <name type="scientific">Sphaerisporangium rubeum</name>
    <dbReference type="NCBI Taxonomy" id="321317"/>
    <lineage>
        <taxon>Bacteria</taxon>
        <taxon>Bacillati</taxon>
        <taxon>Actinomycetota</taxon>
        <taxon>Actinomycetes</taxon>
        <taxon>Streptosporangiales</taxon>
        <taxon>Streptosporangiaceae</taxon>
        <taxon>Sphaerisporangium</taxon>
    </lineage>
</organism>
<feature type="transmembrane region" description="Helical" evidence="1">
    <location>
        <begin position="129"/>
        <end position="151"/>
    </location>
</feature>
<gene>
    <name evidence="2" type="ORF">BJ992_004069</name>
</gene>
<keyword evidence="1" id="KW-0472">Membrane</keyword>
<evidence type="ECO:0008006" key="4">
    <source>
        <dbReference type="Google" id="ProtNLM"/>
    </source>
</evidence>
<evidence type="ECO:0000313" key="2">
    <source>
        <dbReference type="EMBL" id="MBB6474638.1"/>
    </source>
</evidence>
<dbReference type="InterPro" id="IPR027417">
    <property type="entry name" value="P-loop_NTPase"/>
</dbReference>
<accession>A0A7X0IGR0</accession>
<name>A0A7X0IGR0_9ACTN</name>
<dbReference type="RefSeq" id="WP_184983325.1">
    <property type="nucleotide sequence ID" value="NZ_JACHIU010000001.1"/>
</dbReference>
<proteinExistence type="predicted"/>
<feature type="transmembrane region" description="Helical" evidence="1">
    <location>
        <begin position="172"/>
        <end position="194"/>
    </location>
</feature>
<feature type="transmembrane region" description="Helical" evidence="1">
    <location>
        <begin position="214"/>
        <end position="234"/>
    </location>
</feature>
<dbReference type="Proteomes" id="UP000555564">
    <property type="component" value="Unassembled WGS sequence"/>
</dbReference>
<reference evidence="2 3" key="1">
    <citation type="submission" date="2020-08" db="EMBL/GenBank/DDBJ databases">
        <title>Sequencing the genomes of 1000 actinobacteria strains.</title>
        <authorList>
            <person name="Klenk H.-P."/>
        </authorList>
    </citation>
    <scope>NUCLEOTIDE SEQUENCE [LARGE SCALE GENOMIC DNA]</scope>
    <source>
        <strain evidence="2 3">DSM 44936</strain>
    </source>
</reference>
<keyword evidence="1" id="KW-0812">Transmembrane</keyword>
<dbReference type="SUPFAM" id="SSF52540">
    <property type="entry name" value="P-loop containing nucleoside triphosphate hydrolases"/>
    <property type="match status" value="1"/>
</dbReference>
<keyword evidence="1" id="KW-1133">Transmembrane helix</keyword>
<comment type="caution">
    <text evidence="2">The sequence shown here is derived from an EMBL/GenBank/DDBJ whole genome shotgun (WGS) entry which is preliminary data.</text>
</comment>
<keyword evidence="3" id="KW-1185">Reference proteome</keyword>
<dbReference type="AlphaFoldDB" id="A0A7X0IGR0"/>
<evidence type="ECO:0000256" key="1">
    <source>
        <dbReference type="SAM" id="Phobius"/>
    </source>
</evidence>
<evidence type="ECO:0000313" key="3">
    <source>
        <dbReference type="Proteomes" id="UP000555564"/>
    </source>
</evidence>
<sequence length="676" mass="72652">MTAAEERRAMVTDVRDEELAGLVDRVLAEPELTAAMAREHAPAAKDLRAAALAQKDTLLARARAAEEEWLGAAAQRRTRWGSRHERLVFWVGGGFSFTVALAAHTVAAWSKELRAALTERRVVSPGTIIADSFTALLGSVLLASLFAVVVYQLFRLSPSLRAGHEAAKARRAFWTSVTAVVTMAVLVFAGAVSGGTLVWQYTNNRPIGEGQTPVGGALAAYAAAALFIVPFYVFHKVTGGMGLRARLPEADVAEVERLRGIWRDMLAGGLRGFLRAEIGAHVARRYAMTLEVSESPGLRQVRGLGFHVPTVAEERLIAVANGMDGGSIALSGPRGVGKTDLLHAFCLDGGDRMGLVMAAPVVYERREFMLGLFAQLCRLVITAGLDAASQASAHLRWIEYLQTRTDEAGASAGGSWFGLSAKRAVSHTRQPLTYLEIVDALKGFLAVTAAELTTKGGRPRGFVVGIDELDRIEPAARARDLLNELKVVFDVPGCLFLLSVSDEALREADLAPVGRRDVFDSAIDEIIRVEPLDLATAIRLLDTRAVGLPVPFTALFHCLSGGMPRDLLRTARAAAALLAPGRPAPLGDVTAALLTREAARLVDDHEPLDSVRHAFLRTLREIFTAPLTKDDVLKAAEPAFPGSFDTLAGIRRDLGVADERAARALEEARRAWTLPG</sequence>